<sequence length="53" mass="5996">MVDGAPKSGDLVVEYSPPLPYQGTGFHRYVFVLYCQEKGPIDLSQERRGPLKR</sequence>
<evidence type="ECO:0000313" key="2">
    <source>
        <dbReference type="Proteomes" id="UP000281553"/>
    </source>
</evidence>
<accession>A0A3P7NL32</accession>
<dbReference type="InterPro" id="IPR036610">
    <property type="entry name" value="PEBP-like_sf"/>
</dbReference>
<dbReference type="EMBL" id="UYRU01100468">
    <property type="protein sequence ID" value="VDN41110.1"/>
    <property type="molecule type" value="Genomic_DNA"/>
</dbReference>
<evidence type="ECO:0000313" key="1">
    <source>
        <dbReference type="EMBL" id="VDN41110.1"/>
    </source>
</evidence>
<dbReference type="AlphaFoldDB" id="A0A3P7NL32"/>
<proteinExistence type="predicted"/>
<evidence type="ECO:0008006" key="3">
    <source>
        <dbReference type="Google" id="ProtNLM"/>
    </source>
</evidence>
<dbReference type="SUPFAM" id="SSF49777">
    <property type="entry name" value="PEBP-like"/>
    <property type="match status" value="1"/>
</dbReference>
<dbReference type="OrthoDB" id="2506647at2759"/>
<reference evidence="1 2" key="1">
    <citation type="submission" date="2018-11" db="EMBL/GenBank/DDBJ databases">
        <authorList>
            <consortium name="Pathogen Informatics"/>
        </authorList>
    </citation>
    <scope>NUCLEOTIDE SEQUENCE [LARGE SCALE GENOMIC DNA]</scope>
</reference>
<dbReference type="Proteomes" id="UP000281553">
    <property type="component" value="Unassembled WGS sequence"/>
</dbReference>
<keyword evidence="2" id="KW-1185">Reference proteome</keyword>
<organism evidence="1 2">
    <name type="scientific">Dibothriocephalus latus</name>
    <name type="common">Fish tapeworm</name>
    <name type="synonym">Diphyllobothrium latum</name>
    <dbReference type="NCBI Taxonomy" id="60516"/>
    <lineage>
        <taxon>Eukaryota</taxon>
        <taxon>Metazoa</taxon>
        <taxon>Spiralia</taxon>
        <taxon>Lophotrochozoa</taxon>
        <taxon>Platyhelminthes</taxon>
        <taxon>Cestoda</taxon>
        <taxon>Eucestoda</taxon>
        <taxon>Diphyllobothriidea</taxon>
        <taxon>Diphyllobothriidae</taxon>
        <taxon>Dibothriocephalus</taxon>
    </lineage>
</organism>
<protein>
    <recommendedName>
        <fullName evidence="3">Phosphatidylethanolamine-binding protein</fullName>
    </recommendedName>
</protein>
<gene>
    <name evidence="1" type="ORF">DILT_LOCUS18451</name>
</gene>
<name>A0A3P7NL32_DIBLA</name>
<dbReference type="Gene3D" id="3.90.280.10">
    <property type="entry name" value="PEBP-like"/>
    <property type="match status" value="1"/>
</dbReference>